<dbReference type="Pfam" id="PF00085">
    <property type="entry name" value="Thioredoxin"/>
    <property type="match status" value="1"/>
</dbReference>
<keyword evidence="3" id="KW-1133">Transmembrane helix</keyword>
<feature type="compositionally biased region" description="Acidic residues" evidence="6">
    <location>
        <begin position="379"/>
        <end position="407"/>
    </location>
</feature>
<dbReference type="AlphaFoldDB" id="A0A9Q1CBY4"/>
<dbReference type="PANTHER" id="PTHR46426">
    <property type="entry name" value="PROTEIN DISULFIDE-ISOMERASE TMX3"/>
    <property type="match status" value="1"/>
</dbReference>
<dbReference type="OrthoDB" id="74910at2759"/>
<keyword evidence="10" id="KW-1185">Reference proteome</keyword>
<dbReference type="CDD" id="cd02981">
    <property type="entry name" value="PDI_b_family"/>
    <property type="match status" value="1"/>
</dbReference>
<dbReference type="PROSITE" id="PS51352">
    <property type="entry name" value="THIOREDOXIN_2"/>
    <property type="match status" value="1"/>
</dbReference>
<accession>A0A9Q1CBY4</accession>
<sequence length="414" mass="47215">MAAPCVRTVTVFVIVFFSCLAGAHVVELDDRFNEARKSGKWLVEFYAPWCGHCQRIQPVWSDVGEKMKFSHPHIHVSRLDGTRYGGIMDLYGVKGFPTIMYPAVRKLEGQSHLRQLQRDNEVIFVLVAEDDTSDLEKHFTSAAEEKILDSTFVRAAPADIPEKSRPSDLPALLVFKDGTSYRFDEEIEADNISSWILQELIPAFPLFTSDNIFNLYKGGKALVIVLTHPSAGNAKKHPHYLMREVLKEAALKHRDKYHKKYQFVYMEDKAFMQELVLTSLEIPSILVFEPKSYLYYLMEDPVNVNQESLEAFLKSVEEGLSEAYGGNSFFRRIYRVFYEIFTSLAAMWTAQPILTSLLLGLPSILMTFVCYSLCTAEPAEEGEMDSEDEGEEGLEYEDQEQPQEEDDPGHIKAE</sequence>
<dbReference type="Pfam" id="PF13848">
    <property type="entry name" value="Thioredoxin_6"/>
    <property type="match status" value="1"/>
</dbReference>
<evidence type="ECO:0000256" key="3">
    <source>
        <dbReference type="ARBA" id="ARBA00022989"/>
    </source>
</evidence>
<feature type="signal peptide" evidence="7">
    <location>
        <begin position="1"/>
        <end position="23"/>
    </location>
</feature>
<evidence type="ECO:0000256" key="1">
    <source>
        <dbReference type="ARBA" id="ARBA00004389"/>
    </source>
</evidence>
<proteinExistence type="predicted"/>
<evidence type="ECO:0000313" key="10">
    <source>
        <dbReference type="Proteomes" id="UP001152320"/>
    </source>
</evidence>
<evidence type="ECO:0000256" key="5">
    <source>
        <dbReference type="ARBA" id="ARBA00045246"/>
    </source>
</evidence>
<gene>
    <name evidence="9" type="ORF">HOLleu_13558</name>
</gene>
<evidence type="ECO:0000259" key="8">
    <source>
        <dbReference type="PROSITE" id="PS51352"/>
    </source>
</evidence>
<dbReference type="PROSITE" id="PS00194">
    <property type="entry name" value="THIOREDOXIN_1"/>
    <property type="match status" value="1"/>
</dbReference>
<feature type="domain" description="Thioredoxin" evidence="8">
    <location>
        <begin position="3"/>
        <end position="144"/>
    </location>
</feature>
<dbReference type="SUPFAM" id="SSF52833">
    <property type="entry name" value="Thioredoxin-like"/>
    <property type="match status" value="2"/>
</dbReference>
<evidence type="ECO:0000256" key="7">
    <source>
        <dbReference type="SAM" id="SignalP"/>
    </source>
</evidence>
<dbReference type="InterPro" id="IPR017937">
    <property type="entry name" value="Thioredoxin_CS"/>
</dbReference>
<keyword evidence="2" id="KW-0812">Transmembrane</keyword>
<dbReference type="PANTHER" id="PTHR46426:SF1">
    <property type="entry name" value="PROTEIN DISULFIDE-ISOMERASE TMX3"/>
    <property type="match status" value="1"/>
</dbReference>
<dbReference type="PROSITE" id="PS51257">
    <property type="entry name" value="PROKAR_LIPOPROTEIN"/>
    <property type="match status" value="1"/>
</dbReference>
<keyword evidence="7" id="KW-0732">Signal</keyword>
<protein>
    <submittedName>
        <fullName evidence="9">Protein disulfide-isomerase TMX3</fullName>
    </submittedName>
</protein>
<name>A0A9Q1CBY4_HOLLE</name>
<dbReference type="EMBL" id="JAIZAY010000005">
    <property type="protein sequence ID" value="KAJ8042491.1"/>
    <property type="molecule type" value="Genomic_DNA"/>
</dbReference>
<feature type="chain" id="PRO_5040499126" evidence="7">
    <location>
        <begin position="24"/>
        <end position="414"/>
    </location>
</feature>
<comment type="function">
    <text evidence="5">Probable disulfide isomerase, which participates in the folding of proteins containing disulfide bonds. May act as a dithiol oxidase. Acts as a regulator of endoplasmic reticulum-mitochondria contact sites via its ability to regulate redox signals.</text>
</comment>
<dbReference type="Gene3D" id="3.40.30.10">
    <property type="entry name" value="Glutaredoxin"/>
    <property type="match status" value="3"/>
</dbReference>
<comment type="caution">
    <text evidence="9">The sequence shown here is derived from an EMBL/GenBank/DDBJ whole genome shotgun (WGS) entry which is preliminary data.</text>
</comment>
<dbReference type="InterPro" id="IPR013766">
    <property type="entry name" value="Thioredoxin_domain"/>
</dbReference>
<evidence type="ECO:0000256" key="6">
    <source>
        <dbReference type="SAM" id="MobiDB-lite"/>
    </source>
</evidence>
<evidence type="ECO:0000256" key="2">
    <source>
        <dbReference type="ARBA" id="ARBA00022692"/>
    </source>
</evidence>
<keyword evidence="4" id="KW-0472">Membrane</keyword>
<dbReference type="InterPro" id="IPR036249">
    <property type="entry name" value="Thioredoxin-like_sf"/>
</dbReference>
<dbReference type="InterPro" id="IPR052250">
    <property type="entry name" value="PDI_TMX3"/>
</dbReference>
<reference evidence="9" key="1">
    <citation type="submission" date="2021-10" db="EMBL/GenBank/DDBJ databases">
        <title>Tropical sea cucumber genome reveals ecological adaptation and Cuvierian tubules defense mechanism.</title>
        <authorList>
            <person name="Chen T."/>
        </authorList>
    </citation>
    <scope>NUCLEOTIDE SEQUENCE</scope>
    <source>
        <strain evidence="9">Nanhai2018</strain>
        <tissue evidence="9">Muscle</tissue>
    </source>
</reference>
<dbReference type="GO" id="GO:0005789">
    <property type="term" value="C:endoplasmic reticulum membrane"/>
    <property type="evidence" value="ECO:0007669"/>
    <property type="project" value="UniProtKB-SubCell"/>
</dbReference>
<dbReference type="Proteomes" id="UP001152320">
    <property type="component" value="Chromosome 5"/>
</dbReference>
<feature type="region of interest" description="Disordered" evidence="6">
    <location>
        <begin position="379"/>
        <end position="414"/>
    </location>
</feature>
<evidence type="ECO:0000256" key="4">
    <source>
        <dbReference type="ARBA" id="ARBA00023136"/>
    </source>
</evidence>
<evidence type="ECO:0000313" key="9">
    <source>
        <dbReference type="EMBL" id="KAJ8042491.1"/>
    </source>
</evidence>
<organism evidence="9 10">
    <name type="scientific">Holothuria leucospilota</name>
    <name type="common">Black long sea cucumber</name>
    <name type="synonym">Mertensiothuria leucospilota</name>
    <dbReference type="NCBI Taxonomy" id="206669"/>
    <lineage>
        <taxon>Eukaryota</taxon>
        <taxon>Metazoa</taxon>
        <taxon>Echinodermata</taxon>
        <taxon>Eleutherozoa</taxon>
        <taxon>Echinozoa</taxon>
        <taxon>Holothuroidea</taxon>
        <taxon>Aspidochirotacea</taxon>
        <taxon>Aspidochirotida</taxon>
        <taxon>Holothuriidae</taxon>
        <taxon>Holothuria</taxon>
    </lineage>
</organism>
<comment type="subcellular location">
    <subcellularLocation>
        <location evidence="1">Endoplasmic reticulum membrane</location>
        <topology evidence="1">Single-pass membrane protein</topology>
    </subcellularLocation>
</comment>